<keyword evidence="4" id="KW-1185">Reference proteome</keyword>
<evidence type="ECO:0000313" key="4">
    <source>
        <dbReference type="Proteomes" id="UP000229433"/>
    </source>
</evidence>
<feature type="region of interest" description="Disordered" evidence="1">
    <location>
        <begin position="495"/>
        <end position="517"/>
    </location>
</feature>
<reference evidence="3 4" key="1">
    <citation type="submission" date="2017-08" db="EMBL/GenBank/DDBJ databases">
        <title>The whole genome shortgun sequences of strain Leeuwenhoekiella nanhaiensis G18 from the South China Sea.</title>
        <authorList>
            <person name="Liu Q."/>
        </authorList>
    </citation>
    <scope>NUCLEOTIDE SEQUENCE [LARGE SCALE GENOMIC DNA]</scope>
    <source>
        <strain evidence="3 4">G18</strain>
    </source>
</reference>
<feature type="chain" id="PRO_5013572102" description="DUF5689 domain-containing protein" evidence="2">
    <location>
        <begin position="23"/>
        <end position="565"/>
    </location>
</feature>
<sequence length="565" mass="61203">MKTLRRSFLTLAVFALVLTSCSKDDGDSTGEVKGMVNFGTVLQDLVTKSKKGKGPLTDIPDCSGETPAYAMVVVEGPENVGTLAEPFRVNINPTPFDQDGDGITEFVTVETTQLSVRAGSYSLTYFAVYDASDNPIWVAPQAETELANFVPEALPLSFEVAGGEDNYVPVDVLCFDNRNLLDYGAIYFALIPNQAIEFCIKGNYCDAGTTYDANFSVNIWTGTDNTGNVLYAAEANAAGAPLCLPMPDLSGEDSYYLELTLEDNLDTYGDIENVIIRRGVFTDADIKALFEGATDVYPFVFNQGCGLDDKPTLFEVVDAGTTPPGDTDPSGLTLPYIEDFEAYDATSIVAPYDSYLTFVFPAQSAEIGKTISLDRNTGNYAGPIANRPNINDGTAPVSNAGMDFFFNAGTNTGTDDTAIGNTYVIDNAIVSPQFAATATDVIDFTMEMQYTFGGGENTQQVEYWYSTTYDGSSQPDLGTNWTLIDFTALDSGNFDPANDPSGTDETAQEMADQGTSGQMWKVKEATFTPGGSFYLLVRYKGDIIKTASNRDRTRFRFDNLTVEKQ</sequence>
<feature type="signal peptide" evidence="2">
    <location>
        <begin position="1"/>
        <end position="22"/>
    </location>
</feature>
<accession>A0A2G1VTH4</accession>
<dbReference type="OrthoDB" id="972683at2"/>
<dbReference type="Proteomes" id="UP000229433">
    <property type="component" value="Unassembled WGS sequence"/>
</dbReference>
<name>A0A2G1VTH4_9FLAO</name>
<keyword evidence="2" id="KW-0732">Signal</keyword>
<dbReference type="RefSeq" id="WP_099644923.1">
    <property type="nucleotide sequence ID" value="NZ_KZ319288.1"/>
</dbReference>
<organism evidence="3 4">
    <name type="scientific">Leeuwenhoekiella nanhaiensis</name>
    <dbReference type="NCBI Taxonomy" id="1655491"/>
    <lineage>
        <taxon>Bacteria</taxon>
        <taxon>Pseudomonadati</taxon>
        <taxon>Bacteroidota</taxon>
        <taxon>Flavobacteriia</taxon>
        <taxon>Flavobacteriales</taxon>
        <taxon>Flavobacteriaceae</taxon>
        <taxon>Leeuwenhoekiella</taxon>
    </lineage>
</organism>
<evidence type="ECO:0000313" key="3">
    <source>
        <dbReference type="EMBL" id="PHQ30088.1"/>
    </source>
</evidence>
<dbReference type="PROSITE" id="PS51257">
    <property type="entry name" value="PROKAR_LIPOPROTEIN"/>
    <property type="match status" value="1"/>
</dbReference>
<evidence type="ECO:0000256" key="2">
    <source>
        <dbReference type="SAM" id="SignalP"/>
    </source>
</evidence>
<dbReference type="AlphaFoldDB" id="A0A2G1VTH4"/>
<protein>
    <recommendedName>
        <fullName evidence="5">DUF5689 domain-containing protein</fullName>
    </recommendedName>
</protein>
<gene>
    <name evidence="3" type="ORF">CJ305_03750</name>
</gene>
<evidence type="ECO:0008006" key="5">
    <source>
        <dbReference type="Google" id="ProtNLM"/>
    </source>
</evidence>
<comment type="caution">
    <text evidence="3">The sequence shown here is derived from an EMBL/GenBank/DDBJ whole genome shotgun (WGS) entry which is preliminary data.</text>
</comment>
<dbReference type="EMBL" id="NQXA01000002">
    <property type="protein sequence ID" value="PHQ30088.1"/>
    <property type="molecule type" value="Genomic_DNA"/>
</dbReference>
<evidence type="ECO:0000256" key="1">
    <source>
        <dbReference type="SAM" id="MobiDB-lite"/>
    </source>
</evidence>
<proteinExistence type="predicted"/>